<feature type="transmembrane region" description="Helical" evidence="1">
    <location>
        <begin position="246"/>
        <end position="270"/>
    </location>
</feature>
<protein>
    <submittedName>
        <fullName evidence="3">DUF5009 domain-containing protein</fullName>
    </submittedName>
</protein>
<feature type="transmembrane region" description="Helical" evidence="1">
    <location>
        <begin position="80"/>
        <end position="100"/>
    </location>
</feature>
<evidence type="ECO:0000313" key="3">
    <source>
        <dbReference type="EMBL" id="ANH79721.1"/>
    </source>
</evidence>
<evidence type="ECO:0000256" key="1">
    <source>
        <dbReference type="SAM" id="Phobius"/>
    </source>
</evidence>
<evidence type="ECO:0000259" key="2">
    <source>
        <dbReference type="Pfam" id="PF07786"/>
    </source>
</evidence>
<feature type="domain" description="Heparan-alpha-glucosaminide N-acetyltransferase catalytic" evidence="2">
    <location>
        <begin position="4"/>
        <end position="160"/>
    </location>
</feature>
<reference evidence="3 4" key="1">
    <citation type="submission" date="2016-05" db="EMBL/GenBank/DDBJ databases">
        <title>Niabella ginsenosidivorans BS26 whole genome sequencing.</title>
        <authorList>
            <person name="Im W.T."/>
            <person name="Siddiqi M.Z."/>
        </authorList>
    </citation>
    <scope>NUCLEOTIDE SEQUENCE [LARGE SCALE GENOMIC DNA]</scope>
    <source>
        <strain evidence="3 4">BS26</strain>
    </source>
</reference>
<gene>
    <name evidence="3" type="ORF">A8C56_00880</name>
</gene>
<name>A0A1A9HZ18_9BACT</name>
<proteinExistence type="predicted"/>
<feature type="transmembrane region" description="Helical" evidence="1">
    <location>
        <begin position="48"/>
        <end position="68"/>
    </location>
</feature>
<dbReference type="STRING" id="1176587.A8C56_00880"/>
<feature type="transmembrane region" description="Helical" evidence="1">
    <location>
        <begin position="148"/>
        <end position="167"/>
    </location>
</feature>
<dbReference type="PANTHER" id="PTHR31061:SF24">
    <property type="entry name" value="LD22376P"/>
    <property type="match status" value="1"/>
</dbReference>
<dbReference type="Pfam" id="PF07786">
    <property type="entry name" value="HGSNAT_cat"/>
    <property type="match status" value="1"/>
</dbReference>
<accession>A0A1A9HZ18</accession>
<organism evidence="3 4">
    <name type="scientific">Niabella ginsenosidivorans</name>
    <dbReference type="NCBI Taxonomy" id="1176587"/>
    <lineage>
        <taxon>Bacteria</taxon>
        <taxon>Pseudomonadati</taxon>
        <taxon>Bacteroidota</taxon>
        <taxon>Chitinophagia</taxon>
        <taxon>Chitinophagales</taxon>
        <taxon>Chitinophagaceae</taxon>
        <taxon>Niabella</taxon>
    </lineage>
</organism>
<dbReference type="PANTHER" id="PTHR31061">
    <property type="entry name" value="LD22376P"/>
    <property type="match status" value="1"/>
</dbReference>
<keyword evidence="1" id="KW-1133">Transmembrane helix</keyword>
<feature type="transmembrane region" description="Helical" evidence="1">
    <location>
        <begin position="282"/>
        <end position="301"/>
    </location>
</feature>
<feature type="transmembrane region" description="Helical" evidence="1">
    <location>
        <begin position="205"/>
        <end position="225"/>
    </location>
</feature>
<keyword evidence="4" id="KW-1185">Reference proteome</keyword>
<dbReference type="AlphaFoldDB" id="A0A1A9HZ18"/>
<dbReference type="EMBL" id="CP015772">
    <property type="protein sequence ID" value="ANH79721.1"/>
    <property type="molecule type" value="Genomic_DNA"/>
</dbReference>
<feature type="transmembrane region" description="Helical" evidence="1">
    <location>
        <begin position="366"/>
        <end position="384"/>
    </location>
</feature>
<keyword evidence="1" id="KW-0472">Membrane</keyword>
<sequence>MKIRYRSLDVFRGATVCLMILVNNPGSWAHIYAPLEHAPWHGLTPTDLVFPFFLFAVGNALSFVIPRLQQAGPAEFWKKVIKRTLMIFGIGLFLNWYPFVRWNEGSLQFIRWVSSPTSGVRIFGVLQRIAVCYFFASVIVYYLKPRAAYFLCLILLLAYWALCILGNPSDPYSLNGWFGTNVDKAILHIPHMYKGEGVPFDPEGIASTMAAIVQIVFGYFVGIYIRNSSAEIPKDLTDKNDYRNPMFKMLTVLFVAAVGLLVTGFCWDMVFPVNKKIWTSSYTVYTTGLALLTLCVMIYFIEIKGSRGFLASFFEVFGKNPLFIFALSAFFPKTAALFKTKDGVTPWNWLYTKVLVHTPGAKENGSLLYAICVILLMWAIAWWMDKRKIYIKV</sequence>
<dbReference type="KEGG" id="nia:A8C56_00880"/>
<feature type="transmembrane region" description="Helical" evidence="1">
    <location>
        <begin position="308"/>
        <end position="331"/>
    </location>
</feature>
<keyword evidence="1" id="KW-0812">Transmembrane</keyword>
<dbReference type="OrthoDB" id="9788724at2"/>
<dbReference type="RefSeq" id="WP_067750856.1">
    <property type="nucleotide sequence ID" value="NZ_CP015772.1"/>
</dbReference>
<dbReference type="Proteomes" id="UP000077667">
    <property type="component" value="Chromosome"/>
</dbReference>
<evidence type="ECO:0000313" key="4">
    <source>
        <dbReference type="Proteomes" id="UP000077667"/>
    </source>
</evidence>
<feature type="transmembrane region" description="Helical" evidence="1">
    <location>
        <begin position="120"/>
        <end position="143"/>
    </location>
</feature>
<dbReference type="InterPro" id="IPR012429">
    <property type="entry name" value="HGSNAT_cat"/>
</dbReference>